<dbReference type="SMART" id="SM00872">
    <property type="entry name" value="Alpha-mann_mid"/>
    <property type="match status" value="1"/>
</dbReference>
<dbReference type="InterPro" id="IPR015341">
    <property type="entry name" value="Glyco_hydro_38_cen"/>
</dbReference>
<dbReference type="InterPro" id="IPR011013">
    <property type="entry name" value="Gal_mutarotase_sf_dom"/>
</dbReference>
<evidence type="ECO:0000256" key="4">
    <source>
        <dbReference type="ARBA" id="ARBA00022723"/>
    </source>
</evidence>
<dbReference type="InterPro" id="IPR041147">
    <property type="entry name" value="GH38_C"/>
</dbReference>
<evidence type="ECO:0000313" key="13">
    <source>
        <dbReference type="EnsemblMetazoa" id="XP_038060793.1"/>
    </source>
</evidence>
<dbReference type="FunFam" id="1.20.1270.50:FF:000002">
    <property type="entry name" value="Alpha-mannosidase"/>
    <property type="match status" value="1"/>
</dbReference>
<dbReference type="PANTHER" id="PTHR11607">
    <property type="entry name" value="ALPHA-MANNOSIDASE"/>
    <property type="match status" value="1"/>
</dbReference>
<dbReference type="InterPro" id="IPR037094">
    <property type="entry name" value="Glyco_hydro_38_cen_sf"/>
</dbReference>
<dbReference type="GO" id="GO:0006013">
    <property type="term" value="P:mannose metabolic process"/>
    <property type="evidence" value="ECO:0007669"/>
    <property type="project" value="InterPro"/>
</dbReference>
<feature type="chain" id="PRO_5038158677" description="Alpha-mannosidase" evidence="11">
    <location>
        <begin position="22"/>
        <end position="994"/>
    </location>
</feature>
<dbReference type="InterPro" id="IPR050843">
    <property type="entry name" value="Glycosyl_Hydrlase_38"/>
</dbReference>
<dbReference type="InterPro" id="IPR028995">
    <property type="entry name" value="Glyco_hydro_57/38_cen_sf"/>
</dbReference>
<dbReference type="Pfam" id="PF21260">
    <property type="entry name" value="Laman-like_dom"/>
    <property type="match status" value="1"/>
</dbReference>
<dbReference type="InterPro" id="IPR000602">
    <property type="entry name" value="Glyco_hydro_38_N"/>
</dbReference>
<evidence type="ECO:0000259" key="12">
    <source>
        <dbReference type="SMART" id="SM00872"/>
    </source>
</evidence>
<dbReference type="FunFam" id="2.60.40.1180:FF:000018">
    <property type="entry name" value="Alpha-mannosidase"/>
    <property type="match status" value="1"/>
</dbReference>
<keyword evidence="8" id="KW-1015">Disulfide bond</keyword>
<dbReference type="Gene3D" id="2.60.40.1180">
    <property type="entry name" value="Golgi alpha-mannosidase II"/>
    <property type="match status" value="1"/>
</dbReference>
<comment type="catalytic activity">
    <reaction evidence="1">
        <text>Hydrolysis of terminal, non-reducing alpha-D-mannose residues in alpha-D-mannosides.</text>
        <dbReference type="EC" id="3.2.1.24"/>
    </reaction>
</comment>
<dbReference type="Gene3D" id="3.20.110.10">
    <property type="entry name" value="Glycoside hydrolase 38, N terminal domain"/>
    <property type="match status" value="1"/>
</dbReference>
<dbReference type="Gene3D" id="1.20.1270.50">
    <property type="entry name" value="Glycoside hydrolase family 38, central domain"/>
    <property type="match status" value="2"/>
</dbReference>
<comment type="cofactor">
    <cofactor evidence="11">
        <name>Zn(2+)</name>
        <dbReference type="ChEBI" id="CHEBI:29105"/>
    </cofactor>
    <text evidence="11">Binds 1 zinc ion per subunit.</text>
</comment>
<evidence type="ECO:0000256" key="11">
    <source>
        <dbReference type="RuleBase" id="RU361199"/>
    </source>
</evidence>
<dbReference type="GO" id="GO:0046872">
    <property type="term" value="F:metal ion binding"/>
    <property type="evidence" value="ECO:0007669"/>
    <property type="project" value="UniProtKB-KW"/>
</dbReference>
<sequence>MSVHFLAFLSILAFSSGGVLATCGYKGCPATVPGMLNVHLVPHTHDDVGWLKTVDQYYYGDKNKIQNAGVQYILDTVIAELVEDPAKRFIYVEIAFFSRWWNEQTDKTKALVKQLVNEGRLEFVNGGWCMNDEASTHYNAIIDQMTVGLRFLKENFGDCGKPLTAWQIDPFGHSREYASLVAQMGFDSLYFARLDYLDKAERIKTHTMERVWHASPSLGKTADLFFGALYYHYGPPPGFCYDVYCADPPIMDDPNLFDYNVDERVAEFVRLAQGQNDVYGTNHIMFTMGSDFQYSNAPMWYKNLDKLIKYVNAKQNETKVHALYSTPSCYTYNLNKVPKRWSIKNDDFFPYADEPHAFWTGYFTSRPGLKGYVRETNNFLQVCKQLEVWGSFLPNLKLQTNSNILRKFMGVAQHHDAVSGTEKQNVSDDYAERLSIGRAECKELVSDVLGKLVQKNSSVPSPQFVFCDYLNISVCPLTVNNKQFTITAYNPIARQVTTVVRIPVTSNYSITGPSGKPVTTQLQDVSEGTKQVRRNRGSAPKELLFQVTLPPLGFQTYIAEASQGGVKARRHSQSQTEAFKPNADTTIENQFLSLTFDGSTGLLKSMTDKKSQKSTSVRQSFYWYTSSMGDLKSSQKSGAYIFRPLIQTPTDLFNGTSVGLTVIKGPVATEVRQQFQPWLSQVIRLYNNREFAEFEWTVGPIPIKDRVGKEIITRFDTDLQTNSTFYTDANGRQILQRIRDHRFDWQYNNTEPVSGNYYPINSRAFITDDKMQMTVMTDRSQGGSSMKDGSLEIMIHRRTLGDDHRGVGEPLNETGQFGDGLIVRGQHFVLFTSVDKAAAAHRLLGEELYMAPSLSFSQWVPDWATKFNTMKSMVSRSLPSNVHLLTLESWTNGNILIRAENQFAIDEDPVLSQKVKFQLKGLFEPFVITNLEEMTLSANEPLADEKRLQWNVTDSPSPTPPAVKPVPVPPSTLTVSLNPMEIRTFIATVKQAKN</sequence>
<keyword evidence="9" id="KW-0325">Glycoprotein</keyword>
<comment type="similarity">
    <text evidence="2 11">Belongs to the glycosyl hydrolase 38 family.</text>
</comment>
<dbReference type="RefSeq" id="XP_038060793.1">
    <property type="nucleotide sequence ID" value="XM_038204865.1"/>
</dbReference>
<dbReference type="GO" id="GO:0005764">
    <property type="term" value="C:lysosome"/>
    <property type="evidence" value="ECO:0007669"/>
    <property type="project" value="TreeGrafter"/>
</dbReference>
<dbReference type="PANTHER" id="PTHR11607:SF3">
    <property type="entry name" value="LYSOSOMAL ALPHA-MANNOSIDASE"/>
    <property type="match status" value="1"/>
</dbReference>
<dbReference type="FunFam" id="1.20.1270.50:FF:000003">
    <property type="entry name" value="Alpha-mannosidase"/>
    <property type="match status" value="1"/>
</dbReference>
<dbReference type="OrthoDB" id="2016903at2759"/>
<accession>A0A914AAK2</accession>
<dbReference type="Pfam" id="PF09261">
    <property type="entry name" value="Alpha-mann_mid"/>
    <property type="match status" value="1"/>
</dbReference>
<dbReference type="GO" id="GO:0030246">
    <property type="term" value="F:carbohydrate binding"/>
    <property type="evidence" value="ECO:0007669"/>
    <property type="project" value="InterPro"/>
</dbReference>
<evidence type="ECO:0000313" key="14">
    <source>
        <dbReference type="Proteomes" id="UP000887568"/>
    </source>
</evidence>
<keyword evidence="14" id="KW-1185">Reference proteome</keyword>
<dbReference type="OMA" id="QVMGIMQ"/>
<dbReference type="InterPro" id="IPR027291">
    <property type="entry name" value="Glyco_hydro_38_N_sf"/>
</dbReference>
<dbReference type="InterPro" id="IPR048534">
    <property type="entry name" value="Man2a1-like_dom"/>
</dbReference>
<keyword evidence="5 11" id="KW-0732">Signal</keyword>
<evidence type="ECO:0000256" key="5">
    <source>
        <dbReference type="ARBA" id="ARBA00022729"/>
    </source>
</evidence>
<evidence type="ECO:0000256" key="1">
    <source>
        <dbReference type="ARBA" id="ARBA00000365"/>
    </source>
</evidence>
<dbReference type="Proteomes" id="UP000887568">
    <property type="component" value="Unplaced"/>
</dbReference>
<evidence type="ECO:0000256" key="7">
    <source>
        <dbReference type="ARBA" id="ARBA00022833"/>
    </source>
</evidence>
<dbReference type="Gene3D" id="2.70.98.30">
    <property type="entry name" value="Golgi alpha-mannosidase II, domain 4"/>
    <property type="match status" value="1"/>
</dbReference>
<dbReference type="FunFam" id="2.70.98.30:FF:000003">
    <property type="entry name" value="Alpha-mannosidase"/>
    <property type="match status" value="1"/>
</dbReference>
<protein>
    <recommendedName>
        <fullName evidence="3 11">Alpha-mannosidase</fullName>
        <ecNumber evidence="11">3.2.1.-</ecNumber>
    </recommendedName>
</protein>
<dbReference type="InterPro" id="IPR011682">
    <property type="entry name" value="Glyco_hydro_38_C"/>
</dbReference>
<reference evidence="13" key="1">
    <citation type="submission" date="2022-11" db="UniProtKB">
        <authorList>
            <consortium name="EnsemblMetazoa"/>
        </authorList>
    </citation>
    <scope>IDENTIFICATION</scope>
</reference>
<evidence type="ECO:0000256" key="10">
    <source>
        <dbReference type="ARBA" id="ARBA00023295"/>
    </source>
</evidence>
<feature type="signal peptide" evidence="11">
    <location>
        <begin position="1"/>
        <end position="21"/>
    </location>
</feature>
<dbReference type="InterPro" id="IPR013780">
    <property type="entry name" value="Glyco_hydro_b"/>
</dbReference>
<dbReference type="EnsemblMetazoa" id="XM_038204865.1">
    <property type="protein sequence ID" value="XP_038060793.1"/>
    <property type="gene ID" value="LOC119731660"/>
</dbReference>
<dbReference type="EC" id="3.2.1.-" evidence="11"/>
<dbReference type="Pfam" id="PF01074">
    <property type="entry name" value="Glyco_hydro_38N"/>
    <property type="match status" value="1"/>
</dbReference>
<keyword evidence="4 11" id="KW-0479">Metal-binding</keyword>
<evidence type="ECO:0000256" key="8">
    <source>
        <dbReference type="ARBA" id="ARBA00023157"/>
    </source>
</evidence>
<dbReference type="GeneID" id="119731660"/>
<dbReference type="AlphaFoldDB" id="A0A914AAK2"/>
<name>A0A914AAK2_PATMI</name>
<dbReference type="FunFam" id="3.20.110.10:FF:000001">
    <property type="entry name" value="Alpha-mannosidase"/>
    <property type="match status" value="1"/>
</dbReference>
<evidence type="ECO:0000256" key="2">
    <source>
        <dbReference type="ARBA" id="ARBA00009792"/>
    </source>
</evidence>
<evidence type="ECO:0000256" key="3">
    <source>
        <dbReference type="ARBA" id="ARBA00012752"/>
    </source>
</evidence>
<dbReference type="Pfam" id="PF07748">
    <property type="entry name" value="Glyco_hydro_38C"/>
    <property type="match status" value="1"/>
</dbReference>
<dbReference type="CDD" id="cd10810">
    <property type="entry name" value="GH38N_AMII_LAM_like"/>
    <property type="match status" value="1"/>
</dbReference>
<dbReference type="SUPFAM" id="SSF74650">
    <property type="entry name" value="Galactose mutarotase-like"/>
    <property type="match status" value="1"/>
</dbReference>
<organism evidence="13 14">
    <name type="scientific">Patiria miniata</name>
    <name type="common">Bat star</name>
    <name type="synonym">Asterina miniata</name>
    <dbReference type="NCBI Taxonomy" id="46514"/>
    <lineage>
        <taxon>Eukaryota</taxon>
        <taxon>Metazoa</taxon>
        <taxon>Echinodermata</taxon>
        <taxon>Eleutherozoa</taxon>
        <taxon>Asterozoa</taxon>
        <taxon>Asteroidea</taxon>
        <taxon>Valvatacea</taxon>
        <taxon>Valvatida</taxon>
        <taxon>Asterinidae</taxon>
        <taxon>Patiria</taxon>
    </lineage>
</organism>
<dbReference type="Gene3D" id="2.60.40.1360">
    <property type="match status" value="1"/>
</dbReference>
<dbReference type="SUPFAM" id="SSF88688">
    <property type="entry name" value="Families 57/38 glycoside transferase middle domain"/>
    <property type="match status" value="1"/>
</dbReference>
<keyword evidence="10 11" id="KW-0326">Glycosidase</keyword>
<proteinExistence type="inferred from homology"/>
<evidence type="ECO:0000256" key="9">
    <source>
        <dbReference type="ARBA" id="ARBA00023180"/>
    </source>
</evidence>
<dbReference type="SUPFAM" id="SSF88713">
    <property type="entry name" value="Glycoside hydrolase/deacetylase"/>
    <property type="match status" value="1"/>
</dbReference>
<evidence type="ECO:0000256" key="6">
    <source>
        <dbReference type="ARBA" id="ARBA00022801"/>
    </source>
</evidence>
<dbReference type="GO" id="GO:0004559">
    <property type="term" value="F:alpha-mannosidase activity"/>
    <property type="evidence" value="ECO:0007669"/>
    <property type="project" value="UniProtKB-EC"/>
</dbReference>
<feature type="domain" description="Glycoside hydrolase family 38 central" evidence="12">
    <location>
        <begin position="357"/>
        <end position="434"/>
    </location>
</feature>
<dbReference type="Pfam" id="PF17677">
    <property type="entry name" value="Glyco_hydro38C2"/>
    <property type="match status" value="1"/>
</dbReference>
<keyword evidence="7 11" id="KW-0862">Zinc</keyword>
<keyword evidence="6 11" id="KW-0378">Hydrolase</keyword>
<dbReference type="InterPro" id="IPR011330">
    <property type="entry name" value="Glyco_hydro/deAcase_b/a-brl"/>
</dbReference>